<keyword evidence="6" id="KW-1185">Reference proteome</keyword>
<dbReference type="Proteomes" id="UP000198778">
    <property type="component" value="Unassembled WGS sequence"/>
</dbReference>
<gene>
    <name evidence="5" type="ORF">SAMN04488053_101168</name>
</gene>
<reference evidence="6" key="1">
    <citation type="submission" date="2016-10" db="EMBL/GenBank/DDBJ databases">
        <authorList>
            <person name="Varghese N."/>
            <person name="Submissions S."/>
        </authorList>
    </citation>
    <scope>NUCLEOTIDE SEQUENCE [LARGE SCALE GENOMIC DNA]</scope>
    <source>
        <strain evidence="6">CGMCC 1.10369</strain>
    </source>
</reference>
<organism evidence="5 6">
    <name type="scientific">Alkalicoccus daliensis</name>
    <dbReference type="NCBI Taxonomy" id="745820"/>
    <lineage>
        <taxon>Bacteria</taxon>
        <taxon>Bacillati</taxon>
        <taxon>Bacillota</taxon>
        <taxon>Bacilli</taxon>
        <taxon>Bacillales</taxon>
        <taxon>Bacillaceae</taxon>
        <taxon>Alkalicoccus</taxon>
    </lineage>
</organism>
<dbReference type="Pfam" id="PF00535">
    <property type="entry name" value="Glycos_transf_2"/>
    <property type="match status" value="1"/>
</dbReference>
<dbReference type="Gene3D" id="3.90.550.10">
    <property type="entry name" value="Spore Coat Polysaccharide Biosynthesis Protein SpsA, Chain A"/>
    <property type="match status" value="1"/>
</dbReference>
<dbReference type="RefSeq" id="WP_090839633.1">
    <property type="nucleotide sequence ID" value="NZ_FNIL01000001.1"/>
</dbReference>
<evidence type="ECO:0000313" key="6">
    <source>
        <dbReference type="Proteomes" id="UP000198778"/>
    </source>
</evidence>
<dbReference type="InterPro" id="IPR001173">
    <property type="entry name" value="Glyco_trans_2-like"/>
</dbReference>
<feature type="domain" description="Glycosyltransferase 2-like" evidence="4">
    <location>
        <begin position="8"/>
        <end position="178"/>
    </location>
</feature>
<keyword evidence="2" id="KW-0328">Glycosyltransferase</keyword>
<dbReference type="PANTHER" id="PTHR22916">
    <property type="entry name" value="GLYCOSYLTRANSFERASE"/>
    <property type="match status" value="1"/>
</dbReference>
<evidence type="ECO:0000256" key="1">
    <source>
        <dbReference type="ARBA" id="ARBA00006739"/>
    </source>
</evidence>
<dbReference type="AlphaFoldDB" id="A0A1G9ZPJ3"/>
<evidence type="ECO:0000313" key="5">
    <source>
        <dbReference type="EMBL" id="SDN22516.1"/>
    </source>
</evidence>
<sequence length="345" mass="41083">MQTSPLISVIIPVYNGAEYIETCFQSIISQSYQNLEIIIINDGSEDNSSEICDYYASKDQRIKVIHQENKGLSAVRNRGVRESKGDYIGFVDSDDYIHSDMYKILLNNLLLTNAGVSMCNFKKVYQRNFTNNKNNELPDSEKLNVISKQEAFEHLFADTNVNLVVPWNKLYKKEIIRKVQYPEGKVHDDEFTVHHIIQATNKIVITEQNLYYYYHHPSSFMNESYNLKRLDAVTALRERFEFFMNNKYIQFQSRALNMYMHHLIIHYNLLEKNLPEETLKLKELIDMYRSDFNKYQNLLPARRKIELHMFFIHPQIFKLYIFNRKKLYNLKINTLKLKRLSKEKI</sequence>
<keyword evidence="3 5" id="KW-0808">Transferase</keyword>
<name>A0A1G9ZPJ3_9BACI</name>
<dbReference type="STRING" id="745820.SAMN04488053_101168"/>
<dbReference type="GO" id="GO:0016757">
    <property type="term" value="F:glycosyltransferase activity"/>
    <property type="evidence" value="ECO:0007669"/>
    <property type="project" value="UniProtKB-KW"/>
</dbReference>
<dbReference type="EMBL" id="FNIL01000001">
    <property type="protein sequence ID" value="SDN22516.1"/>
    <property type="molecule type" value="Genomic_DNA"/>
</dbReference>
<dbReference type="OrthoDB" id="396512at2"/>
<dbReference type="PANTHER" id="PTHR22916:SF51">
    <property type="entry name" value="GLYCOSYLTRANSFERASE EPSH-RELATED"/>
    <property type="match status" value="1"/>
</dbReference>
<evidence type="ECO:0000256" key="2">
    <source>
        <dbReference type="ARBA" id="ARBA00022676"/>
    </source>
</evidence>
<evidence type="ECO:0000256" key="3">
    <source>
        <dbReference type="ARBA" id="ARBA00022679"/>
    </source>
</evidence>
<dbReference type="InterPro" id="IPR029044">
    <property type="entry name" value="Nucleotide-diphossugar_trans"/>
</dbReference>
<dbReference type="SUPFAM" id="SSF53448">
    <property type="entry name" value="Nucleotide-diphospho-sugar transferases"/>
    <property type="match status" value="1"/>
</dbReference>
<protein>
    <submittedName>
        <fullName evidence="5">Glycosyltransferase involved in cell wall bisynthesis</fullName>
    </submittedName>
</protein>
<proteinExistence type="inferred from homology"/>
<comment type="similarity">
    <text evidence="1">Belongs to the glycosyltransferase 2 family.</text>
</comment>
<accession>A0A1G9ZPJ3</accession>
<dbReference type="CDD" id="cd00761">
    <property type="entry name" value="Glyco_tranf_GTA_type"/>
    <property type="match status" value="1"/>
</dbReference>
<evidence type="ECO:0000259" key="4">
    <source>
        <dbReference type="Pfam" id="PF00535"/>
    </source>
</evidence>